<feature type="region of interest" description="Disordered" evidence="6">
    <location>
        <begin position="401"/>
        <end position="423"/>
    </location>
</feature>
<feature type="compositionally biased region" description="Low complexity" evidence="6">
    <location>
        <begin position="749"/>
        <end position="806"/>
    </location>
</feature>
<keyword evidence="5" id="KW-0498">Mitosis</keyword>
<comment type="similarity">
    <text evidence="2">Belongs to the CLASP family.</text>
</comment>
<dbReference type="EMBL" id="LK056662">
    <property type="protein sequence ID" value="CDU23041.1"/>
    <property type="molecule type" value="Genomic_DNA"/>
</dbReference>
<accession>A0A127ZA70</accession>
<dbReference type="GO" id="GO:0005881">
    <property type="term" value="C:cytoplasmic microtubule"/>
    <property type="evidence" value="ECO:0007669"/>
    <property type="project" value="TreeGrafter"/>
</dbReference>
<feature type="compositionally biased region" description="Low complexity" evidence="6">
    <location>
        <begin position="814"/>
        <end position="838"/>
    </location>
</feature>
<comment type="subcellular location">
    <subcellularLocation>
        <location evidence="1">Cytoplasm</location>
        <location evidence="1">Cytoskeleton</location>
        <location evidence="1">Spindle</location>
    </subcellularLocation>
</comment>
<feature type="compositionally biased region" description="Low complexity" evidence="6">
    <location>
        <begin position="721"/>
        <end position="731"/>
    </location>
</feature>
<feature type="compositionally biased region" description="Basic and acidic residues" evidence="6">
    <location>
        <begin position="407"/>
        <end position="417"/>
    </location>
</feature>
<dbReference type="OrthoDB" id="46159at2759"/>
<feature type="compositionally biased region" description="Basic and acidic residues" evidence="6">
    <location>
        <begin position="466"/>
        <end position="499"/>
    </location>
</feature>
<dbReference type="AlphaFoldDB" id="A0A127ZA70"/>
<dbReference type="PANTHER" id="PTHR21567">
    <property type="entry name" value="CLASP"/>
    <property type="match status" value="1"/>
</dbReference>
<dbReference type="SUPFAM" id="SSF48371">
    <property type="entry name" value="ARM repeat"/>
    <property type="match status" value="1"/>
</dbReference>
<keyword evidence="4" id="KW-0493">Microtubule</keyword>
<evidence type="ECO:0000256" key="1">
    <source>
        <dbReference type="ARBA" id="ARBA00004186"/>
    </source>
</evidence>
<dbReference type="GO" id="GO:0051301">
    <property type="term" value="P:cell division"/>
    <property type="evidence" value="ECO:0007669"/>
    <property type="project" value="UniProtKB-KW"/>
</dbReference>
<protein>
    <recommendedName>
        <fullName evidence="7">CLASP N-terminal domain-containing protein</fullName>
    </recommendedName>
</protein>
<feature type="compositionally biased region" description="Acidic residues" evidence="6">
    <location>
        <begin position="1160"/>
        <end position="1173"/>
    </location>
</feature>
<gene>
    <name evidence="8" type="ORF">SPSC_01671</name>
</gene>
<reference evidence="8" key="1">
    <citation type="submission" date="2014-06" db="EMBL/GenBank/DDBJ databases">
        <authorList>
            <person name="Ju J."/>
            <person name="Zhang J."/>
        </authorList>
    </citation>
    <scope>NUCLEOTIDE SEQUENCE</scope>
    <source>
        <strain evidence="8">SscI8</strain>
    </source>
</reference>
<evidence type="ECO:0000313" key="8">
    <source>
        <dbReference type="EMBL" id="CDU23041.1"/>
    </source>
</evidence>
<dbReference type="GO" id="GO:1990023">
    <property type="term" value="C:mitotic spindle midzone"/>
    <property type="evidence" value="ECO:0007669"/>
    <property type="project" value="TreeGrafter"/>
</dbReference>
<feature type="region of interest" description="Disordered" evidence="6">
    <location>
        <begin position="608"/>
        <end position="691"/>
    </location>
</feature>
<feature type="domain" description="CLASP N-terminal" evidence="7">
    <location>
        <begin position="21"/>
        <end position="238"/>
    </location>
</feature>
<dbReference type="GO" id="GO:0008017">
    <property type="term" value="F:microtubule binding"/>
    <property type="evidence" value="ECO:0007669"/>
    <property type="project" value="TreeGrafter"/>
</dbReference>
<dbReference type="GO" id="GO:0090307">
    <property type="term" value="P:mitotic spindle assembly"/>
    <property type="evidence" value="ECO:0007669"/>
    <property type="project" value="TreeGrafter"/>
</dbReference>
<evidence type="ECO:0000256" key="6">
    <source>
        <dbReference type="SAM" id="MobiDB-lite"/>
    </source>
</evidence>
<feature type="region of interest" description="Disordered" evidence="6">
    <location>
        <begin position="979"/>
        <end position="1173"/>
    </location>
</feature>
<dbReference type="InterPro" id="IPR011989">
    <property type="entry name" value="ARM-like"/>
</dbReference>
<evidence type="ECO:0000256" key="5">
    <source>
        <dbReference type="ARBA" id="ARBA00022776"/>
    </source>
</evidence>
<feature type="compositionally biased region" description="Low complexity" evidence="6">
    <location>
        <begin position="1059"/>
        <end position="1086"/>
    </location>
</feature>
<feature type="compositionally biased region" description="Basic and acidic residues" evidence="6">
    <location>
        <begin position="642"/>
        <end position="678"/>
    </location>
</feature>
<dbReference type="Gene3D" id="1.25.10.10">
    <property type="entry name" value="Leucine-rich Repeat Variant"/>
    <property type="match status" value="1"/>
</dbReference>
<organism evidence="8">
    <name type="scientific">Sporisorium scitamineum</name>
    <dbReference type="NCBI Taxonomy" id="49012"/>
    <lineage>
        <taxon>Eukaryota</taxon>
        <taxon>Fungi</taxon>
        <taxon>Dikarya</taxon>
        <taxon>Basidiomycota</taxon>
        <taxon>Ustilaginomycotina</taxon>
        <taxon>Ustilaginomycetes</taxon>
        <taxon>Ustilaginales</taxon>
        <taxon>Ustilaginaceae</taxon>
        <taxon>Sporisorium</taxon>
    </lineage>
</organism>
<feature type="region of interest" description="Disordered" evidence="6">
    <location>
        <begin position="453"/>
        <end position="583"/>
    </location>
</feature>
<feature type="compositionally biased region" description="Polar residues" evidence="6">
    <location>
        <begin position="261"/>
        <end position="280"/>
    </location>
</feature>
<dbReference type="InterPro" id="IPR016024">
    <property type="entry name" value="ARM-type_fold"/>
</dbReference>
<feature type="compositionally biased region" description="Polar residues" evidence="6">
    <location>
        <begin position="1017"/>
        <end position="1036"/>
    </location>
</feature>
<dbReference type="GO" id="GO:0005876">
    <property type="term" value="C:spindle microtubule"/>
    <property type="evidence" value="ECO:0007669"/>
    <property type="project" value="TreeGrafter"/>
</dbReference>
<keyword evidence="3" id="KW-0132">Cell division</keyword>
<sequence length="1236" mass="130545">MPSRTLASDAKITIASFSDLHSHFDDLYDDLHTPETEHTWQKIERALLHIQAITRGGAPKYGEFVALLKDAAAPINNALLSERTKLSGTAGDLLNSIAPRMAERFEPLVAVFVPTLLLICARTNKVAVKRAEKSLHFIVKHCRPPSVVVYLKEAIKDKGQGLRAVAAATLEVVLEHTEKERLARRVGDIEACIKSGATDSNPEVRQTTKRLFELYVAIWPERVEQFTKPMTPTIRRYLSLPKTGALIVEVPPLTEAPTTKPAHSSRSQPQSATQHTSRQDNLVMPASHAPPSRTAPTPAYNFFPDLTKSAASSSTVRMQAGPGGFSMNDASYGKRGLFAEQIAAARNARLARMPSFNFEDVPKSSENVPTIKRQPSFDQLRAQPAAPAATFRVPRFDVVVAPTSSDGRPRSAHEPAQSRDINANTPSFAAASGLHGKRALLAAYKQAFAIESGSAKPASTSRERHHRDPSDKPSKHDKRREKTVAVRFDSDSKHDDPVQHAEGSTDELPRSKSAPQIHVDKASNSAGINDVKSTRTETADWADSDDEVDRPSTPPERILHAQTPRTGVKASRVPAQRVAMPSAVKVSAMRVAVPTPSAKVAAGRVVGAAESSPSTKARVQPVKVEVATGEDEAKGSAAQSDTQEKAEVDVKEVDGEKQEEDKKEAARVGPKEEVREKPAAVVKKPATSTAAISKQPVKAVAAKSASSASIAAKARLEARAAGRPATTTAAAVSADSRTLAAKPVSTAAKPIVVRKPVSSSSKAAKPVSRPAARPAATAASSVKPSKPSSTVKPTTTTNAAVSRPKPTTAPKPTPASTAPSTTTAAAKKPEPSTTTAAAKKPEPSTRASSFMAPTASTRNKVVPAAAVKKFQPKPSTSIVSRPKSSIATSLAAKNKVLGRPAASDKSNAVRKAAGATVVARMKERRASGITGRGGVDEVRAGAMEKVVVEWRGEEESKVAAEVQVVVVAEAELNMQQEVEVAAEEVPREEEAAANEGTAIIESKSTAEPVPAVELSTEDSVSASNIDSTASDSTRSEAQMGAEEEQQPLIANEEPRCTEAAAPSSTSSAATPAKAQISATAAPPAAIRTPLSSKDHNVPRAVTPLTSGLNKIASPLLPTSHIKSEPARTTPAISSPLGRTTPSPSKSLLTRFVADTSSSFEESDSEEEEEEDTEQVVQLQFRARPVSAQQPAATSGCKVVAAAGYNKQLVLGFDSSDDSGVMPASEGDETVLLEHAV</sequence>
<name>A0A127ZA70_9BASI</name>
<evidence type="ECO:0000256" key="4">
    <source>
        <dbReference type="ARBA" id="ARBA00022701"/>
    </source>
</evidence>
<evidence type="ECO:0000256" key="3">
    <source>
        <dbReference type="ARBA" id="ARBA00022618"/>
    </source>
</evidence>
<feature type="region of interest" description="Disordered" evidence="6">
    <location>
        <begin position="896"/>
        <end position="915"/>
    </location>
</feature>
<proteinExistence type="inferred from homology"/>
<feature type="compositionally biased region" description="Polar residues" evidence="6">
    <location>
        <begin position="873"/>
        <end position="885"/>
    </location>
</feature>
<evidence type="ECO:0000256" key="2">
    <source>
        <dbReference type="ARBA" id="ARBA00009549"/>
    </source>
</evidence>
<evidence type="ECO:0000259" key="7">
    <source>
        <dbReference type="Pfam" id="PF12348"/>
    </source>
</evidence>
<keyword evidence="5" id="KW-0131">Cell cycle</keyword>
<feature type="region of interest" description="Disordered" evidence="6">
    <location>
        <begin position="255"/>
        <end position="301"/>
    </location>
</feature>
<dbReference type="Pfam" id="PF12348">
    <property type="entry name" value="CLASP_N"/>
    <property type="match status" value="1"/>
</dbReference>
<feature type="compositionally biased region" description="Polar residues" evidence="6">
    <location>
        <begin position="1130"/>
        <end position="1147"/>
    </location>
</feature>
<dbReference type="InterPro" id="IPR024395">
    <property type="entry name" value="CLASP_N_dom"/>
</dbReference>
<feature type="region of interest" description="Disordered" evidence="6">
    <location>
        <begin position="718"/>
        <end position="885"/>
    </location>
</feature>
<dbReference type="GO" id="GO:0005815">
    <property type="term" value="C:microtubule organizing center"/>
    <property type="evidence" value="ECO:0007669"/>
    <property type="project" value="TreeGrafter"/>
</dbReference>
<dbReference type="PANTHER" id="PTHR21567:SF60">
    <property type="entry name" value="CLASP N-TERMINAL DOMAIN-CONTAINING PROTEIN"/>
    <property type="match status" value="1"/>
</dbReference>